<sequence>MPSSNNSVVPLPLSMASERDKEASKAVVVSGEKITQQTLHGVDPKDDKATVTTTTEQEIEAATHQIRFGTMSEVVNNPVRPQQQEEYVSSSSSSFSTKNTKNHFIDDDSDDGDDSPNAGNLIQISVPSRKSSSSSSSQQIERPLSEEDLSFLKLDRVVFDPHDTNGDDGFLSFVHKNHKNYLKVFLMTWNMQGLSSPNEEYISSFVPINKYHIYCFGTQECERSIGTSVIIDSKAKWEKTLTNVMGDSYVPLESNTLVAIHIIIFVRKELLSQISQVTVSSVATGLYNQIGNKGGVAISFKLGNRKYIFINNHLPAHQDNVKERNESFERIISGVDFDGKIKPSKTKVNPSASTTSHTNFHLFKRSERPDIFKKNNFVFYMGDLNYRINGNRNVVDKVLKMNDLQVLLQNDQLIIERKKGSTDLRFFAEGEISFPPTYKYEKNSNQYDLSKKKRIPAWTDRIMFKPSKQGKIELIDYNCFPQAKFSDHRPVYATFLVDSPGISLEKQEHSKLSSSTSSSVCSIQ</sequence>
<dbReference type="Gene3D" id="3.60.10.10">
    <property type="entry name" value="Endonuclease/exonuclease/phosphatase"/>
    <property type="match status" value="1"/>
</dbReference>
<feature type="compositionally biased region" description="Low complexity" evidence="1">
    <location>
        <begin position="122"/>
        <end position="140"/>
    </location>
</feature>
<name>A0A6A5BC92_NAEFO</name>
<dbReference type="PANTHER" id="PTHR11200">
    <property type="entry name" value="INOSITOL 5-PHOSPHATASE"/>
    <property type="match status" value="1"/>
</dbReference>
<gene>
    <name evidence="3" type="ORF">FDP41_009933</name>
</gene>
<dbReference type="GeneID" id="68117148"/>
<evidence type="ECO:0000259" key="2">
    <source>
        <dbReference type="SMART" id="SM00128"/>
    </source>
</evidence>
<dbReference type="InterPro" id="IPR000300">
    <property type="entry name" value="IPPc"/>
</dbReference>
<evidence type="ECO:0000313" key="4">
    <source>
        <dbReference type="Proteomes" id="UP000444721"/>
    </source>
</evidence>
<accession>A0A6A5BC92</accession>
<reference evidence="3 4" key="1">
    <citation type="journal article" date="2019" name="Sci. Rep.">
        <title>Nanopore sequencing improves the draft genome of the human pathogenic amoeba Naegleria fowleri.</title>
        <authorList>
            <person name="Liechti N."/>
            <person name="Schurch N."/>
            <person name="Bruggmann R."/>
            <person name="Wittwer M."/>
        </authorList>
    </citation>
    <scope>NUCLEOTIDE SEQUENCE [LARGE SCALE GENOMIC DNA]</scope>
    <source>
        <strain evidence="3 4">ATCC 30894</strain>
    </source>
</reference>
<dbReference type="OMA" id="AREYRCV"/>
<dbReference type="VEuPathDB" id="AmoebaDB:NF0042410"/>
<proteinExistence type="predicted"/>
<comment type="caution">
    <text evidence="3">The sequence shown here is derived from an EMBL/GenBank/DDBJ whole genome shotgun (WGS) entry which is preliminary data.</text>
</comment>
<protein>
    <recommendedName>
        <fullName evidence="2">Inositol polyphosphate-related phosphatase domain-containing protein</fullName>
    </recommendedName>
</protein>
<dbReference type="OrthoDB" id="7862313at2759"/>
<evidence type="ECO:0000256" key="1">
    <source>
        <dbReference type="SAM" id="MobiDB-lite"/>
    </source>
</evidence>
<dbReference type="RefSeq" id="XP_044556426.1">
    <property type="nucleotide sequence ID" value="XM_044713945.1"/>
</dbReference>
<dbReference type="EMBL" id="VFQX01000074">
    <property type="protein sequence ID" value="KAF0971710.1"/>
    <property type="molecule type" value="Genomic_DNA"/>
</dbReference>
<feature type="domain" description="Inositol polyphosphate-related phosphatase" evidence="2">
    <location>
        <begin position="180"/>
        <end position="503"/>
    </location>
</feature>
<keyword evidence="4" id="KW-1185">Reference proteome</keyword>
<dbReference type="Proteomes" id="UP000444721">
    <property type="component" value="Unassembled WGS sequence"/>
</dbReference>
<dbReference type="VEuPathDB" id="AmoebaDB:NF0042420"/>
<dbReference type="VEuPathDB" id="AmoebaDB:FDP41_009933"/>
<dbReference type="InterPro" id="IPR036691">
    <property type="entry name" value="Endo/exonu/phosph_ase_sf"/>
</dbReference>
<feature type="region of interest" description="Disordered" evidence="1">
    <location>
        <begin position="1"/>
        <end position="22"/>
    </location>
</feature>
<dbReference type="GO" id="GO:0004439">
    <property type="term" value="F:phosphatidylinositol-4,5-bisphosphate 5-phosphatase activity"/>
    <property type="evidence" value="ECO:0007669"/>
    <property type="project" value="TreeGrafter"/>
</dbReference>
<dbReference type="SMART" id="SM00128">
    <property type="entry name" value="IPPc"/>
    <property type="match status" value="1"/>
</dbReference>
<dbReference type="AlphaFoldDB" id="A0A6A5BC92"/>
<dbReference type="VEuPathDB" id="AmoebaDB:NfTy_081240"/>
<organism evidence="3 4">
    <name type="scientific">Naegleria fowleri</name>
    <name type="common">Brain eating amoeba</name>
    <dbReference type="NCBI Taxonomy" id="5763"/>
    <lineage>
        <taxon>Eukaryota</taxon>
        <taxon>Discoba</taxon>
        <taxon>Heterolobosea</taxon>
        <taxon>Tetramitia</taxon>
        <taxon>Eutetramitia</taxon>
        <taxon>Vahlkampfiidae</taxon>
        <taxon>Naegleria</taxon>
    </lineage>
</organism>
<evidence type="ECO:0000313" key="3">
    <source>
        <dbReference type="EMBL" id="KAF0971710.1"/>
    </source>
</evidence>
<dbReference type="InterPro" id="IPR046985">
    <property type="entry name" value="IP5"/>
</dbReference>
<dbReference type="GO" id="GO:0046856">
    <property type="term" value="P:phosphatidylinositol dephosphorylation"/>
    <property type="evidence" value="ECO:0007669"/>
    <property type="project" value="InterPro"/>
</dbReference>
<dbReference type="PANTHER" id="PTHR11200:SF275">
    <property type="entry name" value="LD06095P"/>
    <property type="match status" value="1"/>
</dbReference>
<feature type="region of interest" description="Disordered" evidence="1">
    <location>
        <begin position="82"/>
        <end position="144"/>
    </location>
</feature>
<dbReference type="Pfam" id="PF22669">
    <property type="entry name" value="Exo_endo_phos2"/>
    <property type="match status" value="1"/>
</dbReference>
<dbReference type="SUPFAM" id="SSF56219">
    <property type="entry name" value="DNase I-like"/>
    <property type="match status" value="1"/>
</dbReference>